<evidence type="ECO:0000256" key="2">
    <source>
        <dbReference type="SAM" id="Phobius"/>
    </source>
</evidence>
<keyword evidence="3" id="KW-0732">Signal</keyword>
<dbReference type="EMBL" id="JBAMIC010000007">
    <property type="protein sequence ID" value="KAK7106078.1"/>
    <property type="molecule type" value="Genomic_DNA"/>
</dbReference>
<sequence length="280" mass="31327">MTAALRHWVLALSTFMLSGVTSNSELIPVSCQAGNFEDGDDAKVTCSFGLDINNTKHRFEIMRYPFESSSDVIPTGIDVLRCRRENDIWQCDVGKGIEFDYHITKNATVTISNVTSDLAGAYACQLIPSEGRKRHKCNLFVGDTSWTELTKPPPGSNGERREISETKDRSLLIIVIILGVLLAASIVLHVVVCMTCRRSRNQRGRKKARDEGFKMPRIVPVKQTDDEDSENENIPNKPAVAQNNLLRTRLLHPELNFKPTDIQKSEGEQELDLLQEIASS</sequence>
<feature type="transmembrane region" description="Helical" evidence="2">
    <location>
        <begin position="171"/>
        <end position="196"/>
    </location>
</feature>
<feature type="chain" id="PRO_5042949355" description="Immunoglobulin subtype domain-containing protein" evidence="3">
    <location>
        <begin position="23"/>
        <end position="280"/>
    </location>
</feature>
<organism evidence="4 5">
    <name type="scientific">Littorina saxatilis</name>
    <dbReference type="NCBI Taxonomy" id="31220"/>
    <lineage>
        <taxon>Eukaryota</taxon>
        <taxon>Metazoa</taxon>
        <taxon>Spiralia</taxon>
        <taxon>Lophotrochozoa</taxon>
        <taxon>Mollusca</taxon>
        <taxon>Gastropoda</taxon>
        <taxon>Caenogastropoda</taxon>
        <taxon>Littorinimorpha</taxon>
        <taxon>Littorinoidea</taxon>
        <taxon>Littorinidae</taxon>
        <taxon>Littorina</taxon>
    </lineage>
</organism>
<keyword evidence="2" id="KW-0812">Transmembrane</keyword>
<comment type="caution">
    <text evidence="4">The sequence shown here is derived from an EMBL/GenBank/DDBJ whole genome shotgun (WGS) entry which is preliminary data.</text>
</comment>
<keyword evidence="2" id="KW-0472">Membrane</keyword>
<evidence type="ECO:0000256" key="3">
    <source>
        <dbReference type="SAM" id="SignalP"/>
    </source>
</evidence>
<evidence type="ECO:0008006" key="6">
    <source>
        <dbReference type="Google" id="ProtNLM"/>
    </source>
</evidence>
<keyword evidence="5" id="KW-1185">Reference proteome</keyword>
<dbReference type="Proteomes" id="UP001374579">
    <property type="component" value="Unassembled WGS sequence"/>
</dbReference>
<proteinExistence type="predicted"/>
<evidence type="ECO:0000313" key="5">
    <source>
        <dbReference type="Proteomes" id="UP001374579"/>
    </source>
</evidence>
<feature type="region of interest" description="Disordered" evidence="1">
    <location>
        <begin position="201"/>
        <end position="239"/>
    </location>
</feature>
<feature type="signal peptide" evidence="3">
    <location>
        <begin position="1"/>
        <end position="22"/>
    </location>
</feature>
<evidence type="ECO:0000313" key="4">
    <source>
        <dbReference type="EMBL" id="KAK7106078.1"/>
    </source>
</evidence>
<gene>
    <name evidence="4" type="ORF">V1264_017376</name>
</gene>
<evidence type="ECO:0000256" key="1">
    <source>
        <dbReference type="SAM" id="MobiDB-lite"/>
    </source>
</evidence>
<protein>
    <recommendedName>
        <fullName evidence="6">Immunoglobulin subtype domain-containing protein</fullName>
    </recommendedName>
</protein>
<name>A0AAN9BIZ7_9CAEN</name>
<reference evidence="4 5" key="1">
    <citation type="submission" date="2024-02" db="EMBL/GenBank/DDBJ databases">
        <title>Chromosome-scale genome assembly of the rough periwinkle Littorina saxatilis.</title>
        <authorList>
            <person name="De Jode A."/>
            <person name="Faria R."/>
            <person name="Formenti G."/>
            <person name="Sims Y."/>
            <person name="Smith T.P."/>
            <person name="Tracey A."/>
            <person name="Wood J.M.D."/>
            <person name="Zagrodzka Z.B."/>
            <person name="Johannesson K."/>
            <person name="Butlin R.K."/>
            <person name="Leder E.H."/>
        </authorList>
    </citation>
    <scope>NUCLEOTIDE SEQUENCE [LARGE SCALE GENOMIC DNA]</scope>
    <source>
        <strain evidence="4">Snail1</strain>
        <tissue evidence="4">Muscle</tissue>
    </source>
</reference>
<accession>A0AAN9BIZ7</accession>
<keyword evidence="2" id="KW-1133">Transmembrane helix</keyword>
<dbReference type="AlphaFoldDB" id="A0AAN9BIZ7"/>